<protein>
    <submittedName>
        <fullName evidence="1">AbrB/MazE/SpoVT family DNA-binding domain-containing protein</fullName>
    </submittedName>
</protein>
<proteinExistence type="predicted"/>
<keyword evidence="2" id="KW-1185">Reference proteome</keyword>
<dbReference type="EMBL" id="CP049934">
    <property type="protein sequence ID" value="QIM16617.1"/>
    <property type="molecule type" value="Genomic_DNA"/>
</dbReference>
<dbReference type="KEGG" id="lins:G7067_09685"/>
<dbReference type="InterPro" id="IPR037914">
    <property type="entry name" value="SpoVT-AbrB_sf"/>
</dbReference>
<organism evidence="1 2">
    <name type="scientific">Leucobacter insecticola</name>
    <dbReference type="NCBI Taxonomy" id="2714934"/>
    <lineage>
        <taxon>Bacteria</taxon>
        <taxon>Bacillati</taxon>
        <taxon>Actinomycetota</taxon>
        <taxon>Actinomycetes</taxon>
        <taxon>Micrococcales</taxon>
        <taxon>Microbacteriaceae</taxon>
        <taxon>Leucobacter</taxon>
    </lineage>
</organism>
<dbReference type="AlphaFoldDB" id="A0A6G8FJR5"/>
<dbReference type="GO" id="GO:0003677">
    <property type="term" value="F:DNA binding"/>
    <property type="evidence" value="ECO:0007669"/>
    <property type="project" value="UniProtKB-KW"/>
</dbReference>
<dbReference type="Proteomes" id="UP000501387">
    <property type="component" value="Chromosome"/>
</dbReference>
<sequence length="81" mass="8784">MSTTFIAPLGDRGRLVVPAALRAQQKWEQGIPLLFIETEQGVILTTQAQAQQLIRKQLAGASLVDALIDERRKAAADEDAA</sequence>
<evidence type="ECO:0000313" key="1">
    <source>
        <dbReference type="EMBL" id="QIM16617.1"/>
    </source>
</evidence>
<name>A0A6G8FJR5_9MICO</name>
<dbReference type="RefSeq" id="WP_166323817.1">
    <property type="nucleotide sequence ID" value="NZ_CP049934.1"/>
</dbReference>
<dbReference type="SUPFAM" id="SSF89447">
    <property type="entry name" value="AbrB/MazE/MraZ-like"/>
    <property type="match status" value="1"/>
</dbReference>
<keyword evidence="1" id="KW-0238">DNA-binding</keyword>
<gene>
    <name evidence="1" type="ORF">G7067_09685</name>
</gene>
<reference evidence="1 2" key="1">
    <citation type="submission" date="2020-03" db="EMBL/GenBank/DDBJ databases">
        <title>Leucobacter sp. nov., isolated from beetles.</title>
        <authorList>
            <person name="Hyun D.-W."/>
            <person name="Bae J.-W."/>
        </authorList>
    </citation>
    <scope>NUCLEOTIDE SEQUENCE [LARGE SCALE GENOMIC DNA]</scope>
    <source>
        <strain evidence="1 2">HDW9B</strain>
    </source>
</reference>
<evidence type="ECO:0000313" key="2">
    <source>
        <dbReference type="Proteomes" id="UP000501387"/>
    </source>
</evidence>
<accession>A0A6G8FJR5</accession>